<accession>A0A2N5X4J7</accession>
<dbReference type="PRINTS" id="PR00039">
    <property type="entry name" value="HTHLYSR"/>
</dbReference>
<evidence type="ECO:0000256" key="3">
    <source>
        <dbReference type="ARBA" id="ARBA00023125"/>
    </source>
</evidence>
<evidence type="ECO:0000256" key="4">
    <source>
        <dbReference type="ARBA" id="ARBA00023163"/>
    </source>
</evidence>
<proteinExistence type="inferred from homology"/>
<comment type="similarity">
    <text evidence="1">Belongs to the LysR transcriptional regulatory family.</text>
</comment>
<evidence type="ECO:0000313" key="6">
    <source>
        <dbReference type="EMBL" id="PLW69417.1"/>
    </source>
</evidence>
<sequence length="297" mass="32759">MDINNLRAFVLVAETGSFSEAAEKLHLTQPAVSKRVALLEEQLGAELFDRIGRVVSLTEAGNALLPHAKSVQRELARAERSVRDLSGEVGGQLRLATSHHIGLHRLPPVLSHFSRDYPAVHIDIDFMDSEQAYELINQGKAELAVVTLAPEEESSLLTTPVWQDPLEFMIARDHELLRGPHPPDLKALSRHPAILPGLNTYTGQIIKRLFDQHQLSLQVTLATNYLETIRMMASVGLGWTILPRSMRDSSLTAIEIENVAPERTLGLVYHRGRSLSRAAQAFVEAVLAAGDQANDPD</sequence>
<reference evidence="6 7" key="1">
    <citation type="submission" date="2018-01" db="EMBL/GenBank/DDBJ databases">
        <title>The draft genome sequence of Halioglobus lutimaris HF004.</title>
        <authorList>
            <person name="Du Z.-J."/>
            <person name="Shi M.-J."/>
        </authorList>
    </citation>
    <scope>NUCLEOTIDE SEQUENCE [LARGE SCALE GENOMIC DNA]</scope>
    <source>
        <strain evidence="6 7">HF004</strain>
    </source>
</reference>
<dbReference type="RefSeq" id="WP_076000975.1">
    <property type="nucleotide sequence ID" value="NZ_PKUS01000007.1"/>
</dbReference>
<dbReference type="EMBL" id="PKUS01000007">
    <property type="protein sequence ID" value="PLW69417.1"/>
    <property type="molecule type" value="Genomic_DNA"/>
</dbReference>
<feature type="domain" description="HTH lysR-type" evidence="5">
    <location>
        <begin position="1"/>
        <end position="58"/>
    </location>
</feature>
<evidence type="ECO:0000256" key="1">
    <source>
        <dbReference type="ARBA" id="ARBA00009437"/>
    </source>
</evidence>
<dbReference type="PANTHER" id="PTHR30126:SF81">
    <property type="entry name" value="HTH-TYPE TRANSCRIPTIONAL REGULATOR ILVY"/>
    <property type="match status" value="1"/>
</dbReference>
<evidence type="ECO:0000313" key="7">
    <source>
        <dbReference type="Proteomes" id="UP000235005"/>
    </source>
</evidence>
<dbReference type="Proteomes" id="UP000235005">
    <property type="component" value="Unassembled WGS sequence"/>
</dbReference>
<dbReference type="Gene3D" id="3.40.190.290">
    <property type="match status" value="1"/>
</dbReference>
<dbReference type="InterPro" id="IPR036390">
    <property type="entry name" value="WH_DNA-bd_sf"/>
</dbReference>
<dbReference type="GO" id="GO:0003700">
    <property type="term" value="F:DNA-binding transcription factor activity"/>
    <property type="evidence" value="ECO:0007669"/>
    <property type="project" value="InterPro"/>
</dbReference>
<evidence type="ECO:0000259" key="5">
    <source>
        <dbReference type="PROSITE" id="PS50931"/>
    </source>
</evidence>
<keyword evidence="2" id="KW-0805">Transcription regulation</keyword>
<gene>
    <name evidence="6" type="ORF">C0039_07760</name>
</gene>
<dbReference type="FunFam" id="1.10.10.10:FF:000001">
    <property type="entry name" value="LysR family transcriptional regulator"/>
    <property type="match status" value="1"/>
</dbReference>
<dbReference type="PROSITE" id="PS50931">
    <property type="entry name" value="HTH_LYSR"/>
    <property type="match status" value="1"/>
</dbReference>
<dbReference type="CDD" id="cd05466">
    <property type="entry name" value="PBP2_LTTR_substrate"/>
    <property type="match status" value="1"/>
</dbReference>
<dbReference type="SUPFAM" id="SSF53850">
    <property type="entry name" value="Periplasmic binding protein-like II"/>
    <property type="match status" value="1"/>
</dbReference>
<dbReference type="OrthoDB" id="9785745at2"/>
<dbReference type="GO" id="GO:0000976">
    <property type="term" value="F:transcription cis-regulatory region binding"/>
    <property type="evidence" value="ECO:0007669"/>
    <property type="project" value="TreeGrafter"/>
</dbReference>
<protein>
    <submittedName>
        <fullName evidence="6">LysR family transcriptional regulator</fullName>
    </submittedName>
</protein>
<evidence type="ECO:0000256" key="2">
    <source>
        <dbReference type="ARBA" id="ARBA00023015"/>
    </source>
</evidence>
<dbReference type="InterPro" id="IPR036388">
    <property type="entry name" value="WH-like_DNA-bd_sf"/>
</dbReference>
<keyword evidence="4" id="KW-0804">Transcription</keyword>
<comment type="caution">
    <text evidence="6">The sequence shown here is derived from an EMBL/GenBank/DDBJ whole genome shotgun (WGS) entry which is preliminary data.</text>
</comment>
<dbReference type="Pfam" id="PF00126">
    <property type="entry name" value="HTH_1"/>
    <property type="match status" value="1"/>
</dbReference>
<organism evidence="6 7">
    <name type="scientific">Pseudohalioglobus lutimaris</name>
    <dbReference type="NCBI Taxonomy" id="1737061"/>
    <lineage>
        <taxon>Bacteria</taxon>
        <taxon>Pseudomonadati</taxon>
        <taxon>Pseudomonadota</taxon>
        <taxon>Gammaproteobacteria</taxon>
        <taxon>Cellvibrionales</taxon>
        <taxon>Halieaceae</taxon>
        <taxon>Pseudohalioglobus</taxon>
    </lineage>
</organism>
<keyword evidence="7" id="KW-1185">Reference proteome</keyword>
<dbReference type="SUPFAM" id="SSF46785">
    <property type="entry name" value="Winged helix' DNA-binding domain"/>
    <property type="match status" value="1"/>
</dbReference>
<dbReference type="PANTHER" id="PTHR30126">
    <property type="entry name" value="HTH-TYPE TRANSCRIPTIONAL REGULATOR"/>
    <property type="match status" value="1"/>
</dbReference>
<name>A0A2N5X4J7_9GAMM</name>
<dbReference type="InterPro" id="IPR005119">
    <property type="entry name" value="LysR_subst-bd"/>
</dbReference>
<dbReference type="InterPro" id="IPR000847">
    <property type="entry name" value="LysR_HTH_N"/>
</dbReference>
<keyword evidence="3" id="KW-0238">DNA-binding</keyword>
<dbReference type="AlphaFoldDB" id="A0A2N5X4J7"/>
<dbReference type="Gene3D" id="1.10.10.10">
    <property type="entry name" value="Winged helix-like DNA-binding domain superfamily/Winged helix DNA-binding domain"/>
    <property type="match status" value="1"/>
</dbReference>
<dbReference type="Pfam" id="PF03466">
    <property type="entry name" value="LysR_substrate"/>
    <property type="match status" value="1"/>
</dbReference>